<proteinExistence type="predicted"/>
<dbReference type="RefSeq" id="WP_343792887.1">
    <property type="nucleotide sequence ID" value="NZ_BAAAEU010000024.1"/>
</dbReference>
<sequence length="109" mass="12161">MTMNVDRQDDSHWHFSLGPVEKWVVAGALSMLIGAFGYIGSGFATRLDEQGKTLQRLSEQQAVANAQMLTLTTQLSDVPGLTRAMAETKVRVDDNTRRIGDLEQLRKLR</sequence>
<evidence type="ECO:0000313" key="2">
    <source>
        <dbReference type="EMBL" id="GAA0721428.1"/>
    </source>
</evidence>
<name>A0ABP3TZQ6_9GAMM</name>
<comment type="caution">
    <text evidence="2">The sequence shown here is derived from an EMBL/GenBank/DDBJ whole genome shotgun (WGS) entry which is preliminary data.</text>
</comment>
<dbReference type="Proteomes" id="UP001501523">
    <property type="component" value="Unassembled WGS sequence"/>
</dbReference>
<keyword evidence="1" id="KW-1133">Transmembrane helix</keyword>
<feature type="transmembrane region" description="Helical" evidence="1">
    <location>
        <begin position="23"/>
        <end position="44"/>
    </location>
</feature>
<dbReference type="EMBL" id="BAAAEU010000024">
    <property type="protein sequence ID" value="GAA0721428.1"/>
    <property type="molecule type" value="Genomic_DNA"/>
</dbReference>
<evidence type="ECO:0000256" key="1">
    <source>
        <dbReference type="SAM" id="Phobius"/>
    </source>
</evidence>
<evidence type="ECO:0000313" key="3">
    <source>
        <dbReference type="Proteomes" id="UP001501523"/>
    </source>
</evidence>
<keyword evidence="3" id="KW-1185">Reference proteome</keyword>
<accession>A0ABP3TZQ6</accession>
<gene>
    <name evidence="2" type="ORF">GCM10009105_31730</name>
</gene>
<keyword evidence="1" id="KW-0472">Membrane</keyword>
<keyword evidence="1" id="KW-0812">Transmembrane</keyword>
<protein>
    <submittedName>
        <fullName evidence="2">Uncharacterized protein</fullName>
    </submittedName>
</protein>
<reference evidence="3" key="1">
    <citation type="journal article" date="2019" name="Int. J. Syst. Evol. Microbiol.">
        <title>The Global Catalogue of Microorganisms (GCM) 10K type strain sequencing project: providing services to taxonomists for standard genome sequencing and annotation.</title>
        <authorList>
            <consortium name="The Broad Institute Genomics Platform"/>
            <consortium name="The Broad Institute Genome Sequencing Center for Infectious Disease"/>
            <person name="Wu L."/>
            <person name="Ma J."/>
        </authorList>
    </citation>
    <scope>NUCLEOTIDE SEQUENCE [LARGE SCALE GENOMIC DNA]</scope>
    <source>
        <strain evidence="3">JCM 15421</strain>
    </source>
</reference>
<organism evidence="2 3">
    <name type="scientific">Dokdonella soli</name>
    <dbReference type="NCBI Taxonomy" id="529810"/>
    <lineage>
        <taxon>Bacteria</taxon>
        <taxon>Pseudomonadati</taxon>
        <taxon>Pseudomonadota</taxon>
        <taxon>Gammaproteobacteria</taxon>
        <taxon>Lysobacterales</taxon>
        <taxon>Rhodanobacteraceae</taxon>
        <taxon>Dokdonella</taxon>
    </lineage>
</organism>